<organism evidence="2 3">
    <name type="scientific">Bacillus cereus (strain 03BB102)</name>
    <dbReference type="NCBI Taxonomy" id="572264"/>
    <lineage>
        <taxon>Bacteria</taxon>
        <taxon>Bacillati</taxon>
        <taxon>Bacillota</taxon>
        <taxon>Bacilli</taxon>
        <taxon>Bacillales</taxon>
        <taxon>Bacillaceae</taxon>
        <taxon>Bacillus</taxon>
        <taxon>Bacillus cereus group</taxon>
    </lineage>
</organism>
<dbReference type="Proteomes" id="UP000002210">
    <property type="component" value="Chromosome"/>
</dbReference>
<reference evidence="2 3" key="1">
    <citation type="submission" date="2009-02" db="EMBL/GenBank/DDBJ databases">
        <title>Genome sequence of Bacillus cereus 03BB102.</title>
        <authorList>
            <person name="Dodson R.J."/>
            <person name="Jackson P."/>
            <person name="Munk A.C."/>
            <person name="Brettin T."/>
            <person name="Bruce D."/>
            <person name="Detter C."/>
            <person name="Tapia R."/>
            <person name="Han C."/>
            <person name="Sutton G."/>
            <person name="Sims D."/>
        </authorList>
    </citation>
    <scope>NUCLEOTIDE SEQUENCE [LARGE SCALE GENOMIC DNA]</scope>
    <source>
        <strain evidence="2 3">03BB102</strain>
    </source>
</reference>
<feature type="signal peptide" evidence="1">
    <location>
        <begin position="1"/>
        <end position="32"/>
    </location>
</feature>
<evidence type="ECO:0000256" key="1">
    <source>
        <dbReference type="SAM" id="SignalP"/>
    </source>
</evidence>
<sequence length="124" mass="14081">MIRLTKVSKLAFTTLIVGSSLSVFVSSHSVQADTLDHNYQDTLRFIPPSSARQTLEQKNNIVPESRVIKNHYVKYSKAHFQTKESIPKEIYYSSEGFKGYIQASTVWDMGDHFATLYSGTVIRC</sequence>
<gene>
    <name evidence="2" type="ordered locus">BCA_3330</name>
</gene>
<protein>
    <submittedName>
        <fullName evidence="2">Uncharacterized protein</fullName>
    </submittedName>
</protein>
<evidence type="ECO:0000313" key="2">
    <source>
        <dbReference type="EMBL" id="ACO30260.1"/>
    </source>
</evidence>
<accession>A0A158RSD9</accession>
<feature type="chain" id="PRO_5007632020" evidence="1">
    <location>
        <begin position="33"/>
        <end position="124"/>
    </location>
</feature>
<evidence type="ECO:0000313" key="3">
    <source>
        <dbReference type="Proteomes" id="UP000002210"/>
    </source>
</evidence>
<dbReference type="AlphaFoldDB" id="A0A158RSD9"/>
<keyword evidence="1" id="KW-0732">Signal</keyword>
<dbReference type="PATRIC" id="fig|572264.18.peg.3290"/>
<name>A0A158RSD9_BACC3</name>
<dbReference type="RefSeq" id="WP_000620455.1">
    <property type="nucleotide sequence ID" value="NC_012472.1"/>
</dbReference>
<proteinExistence type="predicted"/>
<dbReference type="EMBL" id="CP001407">
    <property type="protein sequence ID" value="ACO30260.1"/>
    <property type="molecule type" value="Genomic_DNA"/>
</dbReference>
<dbReference type="KEGG" id="bcx:BCA_3330"/>